<protein>
    <submittedName>
        <fullName evidence="2">Uncharacterized protein</fullName>
    </submittedName>
</protein>
<dbReference type="KEGG" id="bca:BCE_3223"/>
<keyword evidence="1" id="KW-0472">Membrane</keyword>
<reference evidence="2 3" key="1">
    <citation type="journal article" date="2004" name="Nucleic Acids Res.">
        <title>The genome sequence of Bacillus cereus ATCC 10987 reveals metabolic adaptations and a large plasmid related to Bacillus anthracis pXO1.</title>
        <authorList>
            <person name="Rasko D.A."/>
            <person name="Ravel J."/>
            <person name="Okstad O.A."/>
            <person name="Helgason E."/>
            <person name="Cer R.Z."/>
            <person name="Jiang L."/>
            <person name="Shores K.A."/>
            <person name="Fouts D.E."/>
            <person name="Tourasse N.J."/>
            <person name="Angiuoli S.V."/>
            <person name="Kolonay J."/>
            <person name="Nelson W.C."/>
            <person name="Kolsto A.-B."/>
            <person name="Fraser C.M."/>
            <person name="Read T.D."/>
        </authorList>
    </citation>
    <scope>NUCLEOTIDE SEQUENCE [LARGE SCALE GENOMIC DNA]</scope>
    <source>
        <strain evidence="3">ATCC 10987 / NRS 248</strain>
    </source>
</reference>
<proteinExistence type="predicted"/>
<keyword evidence="1" id="KW-0812">Transmembrane</keyword>
<evidence type="ECO:0000313" key="3">
    <source>
        <dbReference type="Proteomes" id="UP000002527"/>
    </source>
</evidence>
<evidence type="ECO:0000313" key="2">
    <source>
        <dbReference type="EMBL" id="AAS42133.1"/>
    </source>
</evidence>
<sequence length="105" mass="12811">MSRLQIMEVFWYSKVIFNVYQLIFIKLFYIRIHFHFTLYENKATIKEGDLKMEKKSFKIRSVNDNEQLWTKLADQMETLENRDEMKCFNCSICCDNCCFNCCFQI</sequence>
<dbReference type="Proteomes" id="UP000002527">
    <property type="component" value="Chromosome"/>
</dbReference>
<keyword evidence="1" id="KW-1133">Transmembrane helix</keyword>
<accession>Q735C9</accession>
<name>Q735C9_BACC1</name>
<feature type="transmembrane region" description="Helical" evidence="1">
    <location>
        <begin position="12"/>
        <end position="32"/>
    </location>
</feature>
<dbReference type="AlphaFoldDB" id="Q735C9"/>
<gene>
    <name evidence="2" type="ordered locus">BCE_3223</name>
</gene>
<evidence type="ECO:0000256" key="1">
    <source>
        <dbReference type="SAM" id="Phobius"/>
    </source>
</evidence>
<dbReference type="HOGENOM" id="CLU_2230973_0_0_9"/>
<organism evidence="2 3">
    <name type="scientific">Bacillus cereus (strain ATCC 10987 / NRS 248)</name>
    <dbReference type="NCBI Taxonomy" id="222523"/>
    <lineage>
        <taxon>Bacteria</taxon>
        <taxon>Bacillati</taxon>
        <taxon>Bacillota</taxon>
        <taxon>Bacilli</taxon>
        <taxon>Bacillales</taxon>
        <taxon>Bacillaceae</taxon>
        <taxon>Bacillus</taxon>
        <taxon>Bacillus cereus group</taxon>
    </lineage>
</organism>
<dbReference type="EMBL" id="AE017194">
    <property type="protein sequence ID" value="AAS42133.1"/>
    <property type="molecule type" value="Genomic_DNA"/>
</dbReference>